<dbReference type="InterPro" id="IPR022893">
    <property type="entry name" value="Shikimate_DH_fam"/>
</dbReference>
<feature type="domain" description="Shikimate dehydrogenase substrate binding N-terminal" evidence="10">
    <location>
        <begin position="6"/>
        <end position="88"/>
    </location>
</feature>
<dbReference type="NCBIfam" id="NF001310">
    <property type="entry name" value="PRK00258.1-2"/>
    <property type="match status" value="1"/>
</dbReference>
<dbReference type="SUPFAM" id="SSF51735">
    <property type="entry name" value="NAD(P)-binding Rossmann-fold domains"/>
    <property type="match status" value="1"/>
</dbReference>
<reference evidence="12 13" key="1">
    <citation type="submission" date="2016-10" db="EMBL/GenBank/DDBJ databases">
        <authorList>
            <person name="Varghese N."/>
            <person name="Submissions S."/>
        </authorList>
    </citation>
    <scope>NUCLEOTIDE SEQUENCE [LARGE SCALE GENOMIC DNA]</scope>
    <source>
        <strain evidence="12 13">DSM 1361</strain>
    </source>
</reference>
<dbReference type="InterPro" id="IPR011342">
    <property type="entry name" value="Shikimate_DH"/>
</dbReference>
<feature type="binding site" evidence="8">
    <location>
        <begin position="126"/>
        <end position="130"/>
    </location>
    <ligand>
        <name>NADP(+)</name>
        <dbReference type="ChEBI" id="CHEBI:58349"/>
    </ligand>
</feature>
<keyword evidence="4 8" id="KW-0521">NADP</keyword>
<feature type="active site" description="Proton acceptor" evidence="8">
    <location>
        <position position="65"/>
    </location>
</feature>
<dbReference type="GO" id="GO:0009423">
    <property type="term" value="P:chorismate biosynthetic process"/>
    <property type="evidence" value="ECO:0007669"/>
    <property type="project" value="UniProtKB-UniRule"/>
</dbReference>
<dbReference type="OrthoDB" id="9776868at2"/>
<evidence type="ECO:0000259" key="11">
    <source>
        <dbReference type="Pfam" id="PF18317"/>
    </source>
</evidence>
<evidence type="ECO:0000259" key="10">
    <source>
        <dbReference type="Pfam" id="PF08501"/>
    </source>
</evidence>
<dbReference type="PANTHER" id="PTHR21089:SF1">
    <property type="entry name" value="BIFUNCTIONAL 3-DEHYDROQUINATE DEHYDRATASE_SHIKIMATE DEHYDROGENASE, CHLOROPLASTIC"/>
    <property type="match status" value="1"/>
</dbReference>
<evidence type="ECO:0000256" key="4">
    <source>
        <dbReference type="ARBA" id="ARBA00022857"/>
    </source>
</evidence>
<dbReference type="HAMAP" id="MF_00222">
    <property type="entry name" value="Shikimate_DH_AroE"/>
    <property type="match status" value="1"/>
</dbReference>
<dbReference type="NCBIfam" id="TIGR00507">
    <property type="entry name" value="aroE"/>
    <property type="match status" value="1"/>
</dbReference>
<evidence type="ECO:0000313" key="12">
    <source>
        <dbReference type="EMBL" id="SFP75249.1"/>
    </source>
</evidence>
<feature type="binding site" evidence="8">
    <location>
        <position position="214"/>
    </location>
    <ligand>
        <name>shikimate</name>
        <dbReference type="ChEBI" id="CHEBI:36208"/>
    </ligand>
</feature>
<dbReference type="InterPro" id="IPR006151">
    <property type="entry name" value="Shikm_DH/Glu-tRNA_Rdtase"/>
</dbReference>
<evidence type="ECO:0000313" key="13">
    <source>
        <dbReference type="Proteomes" id="UP000243745"/>
    </source>
</evidence>
<feature type="binding site" evidence="8">
    <location>
        <position position="212"/>
    </location>
    <ligand>
        <name>NADP(+)</name>
        <dbReference type="ChEBI" id="CHEBI:58349"/>
    </ligand>
</feature>
<dbReference type="RefSeq" id="WP_093143746.1">
    <property type="nucleotide sequence ID" value="NZ_FOXF01000070.1"/>
</dbReference>
<dbReference type="EC" id="1.1.1.25" evidence="2 8"/>
<dbReference type="PANTHER" id="PTHR21089">
    <property type="entry name" value="SHIKIMATE DEHYDROGENASE"/>
    <property type="match status" value="1"/>
</dbReference>
<evidence type="ECO:0000256" key="3">
    <source>
        <dbReference type="ARBA" id="ARBA00022605"/>
    </source>
</evidence>
<sequence>MDKYAVLGNPINHSRSPFIHTMFAETTLQNMEYGRLLCPLDDFKNTVDNFRREGGKGLNVTVPFKEQAYAYADTLTDRASKAGAVNTIKFCDDGTVVGDNTDGAGFIYDIKRLGWNFAGKRILILGAGGAARGIIGPILDESPEEILLVNRTLEKAQLIQKNFSQLKVATYESLTGDDISYDVIINATSLSLSGQLPQMNDSLYKGALVYDLMYGKTDTTVFTEYAKEHGATQVSDGLGMLVGQAALSFNLWRGVSPDPAPVLKALREIL</sequence>
<dbReference type="GO" id="GO:0050661">
    <property type="term" value="F:NADP binding"/>
    <property type="evidence" value="ECO:0007669"/>
    <property type="project" value="InterPro"/>
</dbReference>
<keyword evidence="13" id="KW-1185">Reference proteome</keyword>
<dbReference type="EMBL" id="FOXF01000070">
    <property type="protein sequence ID" value="SFP75249.1"/>
    <property type="molecule type" value="Genomic_DNA"/>
</dbReference>
<dbReference type="Proteomes" id="UP000243745">
    <property type="component" value="Unassembled WGS sequence"/>
</dbReference>
<comment type="subunit">
    <text evidence="8">Homodimer.</text>
</comment>
<feature type="binding site" evidence="8">
    <location>
        <begin position="14"/>
        <end position="16"/>
    </location>
    <ligand>
        <name>shikimate</name>
        <dbReference type="ChEBI" id="CHEBI:36208"/>
    </ligand>
</feature>
<protein>
    <recommendedName>
        <fullName evidence="2 8">Shikimate dehydrogenase (NADP(+))</fullName>
        <shortName evidence="8">SDH</shortName>
        <ecNumber evidence="2 8">1.1.1.25</ecNumber>
    </recommendedName>
</protein>
<keyword evidence="3 8" id="KW-0028">Amino-acid biosynthesis</keyword>
<dbReference type="Pfam" id="PF18317">
    <property type="entry name" value="SDH_C"/>
    <property type="match status" value="1"/>
</dbReference>
<feature type="binding site" evidence="8">
    <location>
        <begin position="150"/>
        <end position="155"/>
    </location>
    <ligand>
        <name>NADP(+)</name>
        <dbReference type="ChEBI" id="CHEBI:58349"/>
    </ligand>
</feature>
<comment type="function">
    <text evidence="8">Involved in the biosynthesis of the chorismate, which leads to the biosynthesis of aromatic amino acids. Catalyzes the reversible NADPH linked reduction of 3-dehydroshikimate (DHSA) to yield shikimate (SA).</text>
</comment>
<evidence type="ECO:0000259" key="9">
    <source>
        <dbReference type="Pfam" id="PF01488"/>
    </source>
</evidence>
<feature type="binding site" evidence="8">
    <location>
        <position position="102"/>
    </location>
    <ligand>
        <name>shikimate</name>
        <dbReference type="ChEBI" id="CHEBI:36208"/>
    </ligand>
</feature>
<feature type="binding site" evidence="8">
    <location>
        <position position="244"/>
    </location>
    <ligand>
        <name>shikimate</name>
        <dbReference type="ChEBI" id="CHEBI:36208"/>
    </ligand>
</feature>
<dbReference type="Pfam" id="PF08501">
    <property type="entry name" value="Shikimate_dh_N"/>
    <property type="match status" value="1"/>
</dbReference>
<dbReference type="InterPro" id="IPR046346">
    <property type="entry name" value="Aminoacid_DH-like_N_sf"/>
</dbReference>
<organism evidence="12 13">
    <name type="scientific">Ruminobacter amylophilus</name>
    <dbReference type="NCBI Taxonomy" id="867"/>
    <lineage>
        <taxon>Bacteria</taxon>
        <taxon>Pseudomonadati</taxon>
        <taxon>Pseudomonadota</taxon>
        <taxon>Gammaproteobacteria</taxon>
        <taxon>Aeromonadales</taxon>
        <taxon>Succinivibrionaceae</taxon>
        <taxon>Ruminobacter</taxon>
    </lineage>
</organism>
<dbReference type="FunFam" id="3.40.50.10860:FF:000006">
    <property type="entry name" value="Shikimate dehydrogenase (NADP(+))"/>
    <property type="match status" value="1"/>
</dbReference>
<dbReference type="CDD" id="cd01065">
    <property type="entry name" value="NAD_bind_Shikimate_DH"/>
    <property type="match status" value="1"/>
</dbReference>
<comment type="pathway">
    <text evidence="1 8">Metabolic intermediate biosynthesis; chorismate biosynthesis; chorismate from D-erythrose 4-phosphate and phosphoenolpyruvate: step 4/7.</text>
</comment>
<dbReference type="Gene3D" id="3.40.50.10860">
    <property type="entry name" value="Leucine Dehydrogenase, chain A, domain 1"/>
    <property type="match status" value="1"/>
</dbReference>
<evidence type="ECO:0000256" key="1">
    <source>
        <dbReference type="ARBA" id="ARBA00004871"/>
    </source>
</evidence>
<dbReference type="SUPFAM" id="SSF53223">
    <property type="entry name" value="Aminoacid dehydrogenase-like, N-terminal domain"/>
    <property type="match status" value="1"/>
</dbReference>
<dbReference type="GO" id="GO:0009073">
    <property type="term" value="P:aromatic amino acid family biosynthetic process"/>
    <property type="evidence" value="ECO:0007669"/>
    <property type="project" value="UniProtKB-KW"/>
</dbReference>
<gene>
    <name evidence="8" type="primary">aroE</name>
    <name evidence="12" type="ORF">SAMN02910344_02225</name>
</gene>
<evidence type="ECO:0000256" key="6">
    <source>
        <dbReference type="ARBA" id="ARBA00023141"/>
    </source>
</evidence>
<keyword evidence="6 8" id="KW-0057">Aromatic amino acid biosynthesis</keyword>
<keyword evidence="5 8" id="KW-0560">Oxidoreductase</keyword>
<evidence type="ECO:0000256" key="8">
    <source>
        <dbReference type="HAMAP-Rule" id="MF_00222"/>
    </source>
</evidence>
<dbReference type="AlphaFoldDB" id="A0A662ZLI6"/>
<dbReference type="Gene3D" id="3.40.50.720">
    <property type="entry name" value="NAD(P)-binding Rossmann-like Domain"/>
    <property type="match status" value="1"/>
</dbReference>
<comment type="similarity">
    <text evidence="8">Belongs to the shikimate dehydrogenase family.</text>
</comment>
<feature type="binding site" evidence="8">
    <location>
        <position position="86"/>
    </location>
    <ligand>
        <name>shikimate</name>
        <dbReference type="ChEBI" id="CHEBI:36208"/>
    </ligand>
</feature>
<evidence type="ECO:0000256" key="5">
    <source>
        <dbReference type="ARBA" id="ARBA00023002"/>
    </source>
</evidence>
<feature type="binding site" evidence="8">
    <location>
        <position position="61"/>
    </location>
    <ligand>
        <name>shikimate</name>
        <dbReference type="ChEBI" id="CHEBI:36208"/>
    </ligand>
</feature>
<dbReference type="GO" id="GO:0005829">
    <property type="term" value="C:cytosol"/>
    <property type="evidence" value="ECO:0007669"/>
    <property type="project" value="TreeGrafter"/>
</dbReference>
<dbReference type="InterPro" id="IPR013708">
    <property type="entry name" value="Shikimate_DH-bd_N"/>
</dbReference>
<proteinExistence type="inferred from homology"/>
<dbReference type="Pfam" id="PF01488">
    <property type="entry name" value="Shikimate_DH"/>
    <property type="match status" value="1"/>
</dbReference>
<dbReference type="UniPathway" id="UPA00053">
    <property type="reaction ID" value="UER00087"/>
</dbReference>
<name>A0A662ZLI6_9GAMM</name>
<dbReference type="GO" id="GO:0019632">
    <property type="term" value="P:shikimate metabolic process"/>
    <property type="evidence" value="ECO:0007669"/>
    <property type="project" value="InterPro"/>
</dbReference>
<evidence type="ECO:0000256" key="2">
    <source>
        <dbReference type="ARBA" id="ARBA00012962"/>
    </source>
</evidence>
<comment type="catalytic activity">
    <reaction evidence="7 8">
        <text>shikimate + NADP(+) = 3-dehydroshikimate + NADPH + H(+)</text>
        <dbReference type="Rhea" id="RHEA:17737"/>
        <dbReference type="ChEBI" id="CHEBI:15378"/>
        <dbReference type="ChEBI" id="CHEBI:16630"/>
        <dbReference type="ChEBI" id="CHEBI:36208"/>
        <dbReference type="ChEBI" id="CHEBI:57783"/>
        <dbReference type="ChEBI" id="CHEBI:58349"/>
        <dbReference type="EC" id="1.1.1.25"/>
    </reaction>
</comment>
<evidence type="ECO:0000256" key="7">
    <source>
        <dbReference type="ARBA" id="ARBA00049442"/>
    </source>
</evidence>
<feature type="domain" description="SDH C-terminal" evidence="11">
    <location>
        <begin position="237"/>
        <end position="267"/>
    </location>
</feature>
<feature type="domain" description="Quinate/shikimate 5-dehydrogenase/glutamyl-tRNA reductase" evidence="9">
    <location>
        <begin position="116"/>
        <end position="189"/>
    </location>
</feature>
<accession>A0A662ZLI6</accession>
<feature type="binding site" evidence="8">
    <location>
        <position position="77"/>
    </location>
    <ligand>
        <name>NADP(+)</name>
        <dbReference type="ChEBI" id="CHEBI:58349"/>
    </ligand>
</feature>
<dbReference type="InterPro" id="IPR036291">
    <property type="entry name" value="NAD(P)-bd_dom_sf"/>
</dbReference>
<dbReference type="GO" id="GO:0004764">
    <property type="term" value="F:shikimate 3-dehydrogenase (NADP+) activity"/>
    <property type="evidence" value="ECO:0007669"/>
    <property type="project" value="UniProtKB-UniRule"/>
</dbReference>
<feature type="binding site" evidence="8">
    <location>
        <position position="237"/>
    </location>
    <ligand>
        <name>NADP(+)</name>
        <dbReference type="ChEBI" id="CHEBI:58349"/>
    </ligand>
</feature>
<dbReference type="InterPro" id="IPR041121">
    <property type="entry name" value="SDH_C"/>
</dbReference>
<dbReference type="GO" id="GO:0008652">
    <property type="term" value="P:amino acid biosynthetic process"/>
    <property type="evidence" value="ECO:0007669"/>
    <property type="project" value="UniProtKB-KW"/>
</dbReference>